<sequence>MSAVEVEHEVTLWLVDDIPARMFYAGRRWRVTDMPTRLRDSIWRAGSSGGGGLYGWRFQGTDEAGESYVFDVYRGEDDWHVHHAYA</sequence>
<dbReference type="EMBL" id="JBIQWL010000004">
    <property type="protein sequence ID" value="MFH8251501.1"/>
    <property type="molecule type" value="Genomic_DNA"/>
</dbReference>
<evidence type="ECO:0000313" key="1">
    <source>
        <dbReference type="EMBL" id="MFH8251501.1"/>
    </source>
</evidence>
<comment type="caution">
    <text evidence="1">The sequence shown here is derived from an EMBL/GenBank/DDBJ whole genome shotgun (WGS) entry which is preliminary data.</text>
</comment>
<dbReference type="RefSeq" id="WP_397556942.1">
    <property type="nucleotide sequence ID" value="NZ_JBIQWL010000004.1"/>
</dbReference>
<accession>A0ABW7Q9E4</accession>
<keyword evidence="2" id="KW-1185">Reference proteome</keyword>
<protein>
    <submittedName>
        <fullName evidence="1">Uncharacterized protein</fullName>
    </submittedName>
</protein>
<proteinExistence type="predicted"/>
<evidence type="ECO:0000313" key="2">
    <source>
        <dbReference type="Proteomes" id="UP001610861"/>
    </source>
</evidence>
<dbReference type="Proteomes" id="UP001610861">
    <property type="component" value="Unassembled WGS sequence"/>
</dbReference>
<name>A0ABW7Q9E4_9MICO</name>
<gene>
    <name evidence="1" type="ORF">ACH3VR_14105</name>
</gene>
<organism evidence="1 2">
    <name type="scientific">Microbacterium alkaliflavum</name>
    <dbReference type="NCBI Taxonomy" id="3248839"/>
    <lineage>
        <taxon>Bacteria</taxon>
        <taxon>Bacillati</taxon>
        <taxon>Actinomycetota</taxon>
        <taxon>Actinomycetes</taxon>
        <taxon>Micrococcales</taxon>
        <taxon>Microbacteriaceae</taxon>
        <taxon>Microbacterium</taxon>
    </lineage>
</organism>
<reference evidence="1 2" key="1">
    <citation type="submission" date="2024-09" db="EMBL/GenBank/DDBJ databases">
        <authorList>
            <person name="Pan X."/>
        </authorList>
    </citation>
    <scope>NUCLEOTIDE SEQUENCE [LARGE SCALE GENOMIC DNA]</scope>
    <source>
        <strain evidence="1 2">B2969</strain>
    </source>
</reference>